<name>A0A450T1T8_9GAMM</name>
<organism evidence="1">
    <name type="scientific">Candidatus Kentrum sp. DK</name>
    <dbReference type="NCBI Taxonomy" id="2126562"/>
    <lineage>
        <taxon>Bacteria</taxon>
        <taxon>Pseudomonadati</taxon>
        <taxon>Pseudomonadota</taxon>
        <taxon>Gammaproteobacteria</taxon>
        <taxon>Candidatus Kentrum</taxon>
    </lineage>
</organism>
<sequence>MALVFARHYRTPYSTRAAILRIDIRYGTAQKPSHGKVVGSYEILLFPAYRPFRFAASSQNYIYYSALHIAP</sequence>
<gene>
    <name evidence="1" type="ORF">BECKDK2373B_GA0170837_109214</name>
</gene>
<reference evidence="1" key="1">
    <citation type="submission" date="2019-02" db="EMBL/GenBank/DDBJ databases">
        <authorList>
            <person name="Gruber-Vodicka R. H."/>
            <person name="Seah K. B. B."/>
        </authorList>
    </citation>
    <scope>NUCLEOTIDE SEQUENCE</scope>
    <source>
        <strain evidence="1">BECK_DK47</strain>
    </source>
</reference>
<dbReference type="EMBL" id="CAADEX010000092">
    <property type="protein sequence ID" value="VFJ60431.1"/>
    <property type="molecule type" value="Genomic_DNA"/>
</dbReference>
<protein>
    <submittedName>
        <fullName evidence="1">Uncharacterized protein</fullName>
    </submittedName>
</protein>
<accession>A0A450T1T8</accession>
<proteinExistence type="predicted"/>
<dbReference type="AlphaFoldDB" id="A0A450T1T8"/>
<evidence type="ECO:0000313" key="1">
    <source>
        <dbReference type="EMBL" id="VFJ60431.1"/>
    </source>
</evidence>